<dbReference type="Proteomes" id="UP000239874">
    <property type="component" value="Unassembled WGS sequence"/>
</dbReference>
<dbReference type="CDD" id="cd05403">
    <property type="entry name" value="NT_KNTase_like"/>
    <property type="match status" value="1"/>
</dbReference>
<dbReference type="Pfam" id="PF01909">
    <property type="entry name" value="NTP_transf_2"/>
    <property type="match status" value="1"/>
</dbReference>
<feature type="domain" description="Polymerase nucleotidyl transferase" evidence="1">
    <location>
        <begin position="26"/>
        <end position="52"/>
    </location>
</feature>
<accession>A0A2S6AHE3</accession>
<dbReference type="RefSeq" id="WP_104378709.1">
    <property type="nucleotide sequence ID" value="NZ_PSZC01000029.1"/>
</dbReference>
<reference evidence="2 3" key="1">
    <citation type="submission" date="2018-02" db="EMBL/GenBank/DDBJ databases">
        <title>8 Nocardia nova and 1 Nocardia cyriacigeorgica strain used for evolution to TMP-SMX.</title>
        <authorList>
            <person name="Mehta H."/>
            <person name="Weng J."/>
            <person name="Shamoo Y."/>
        </authorList>
    </citation>
    <scope>NUCLEOTIDE SEQUENCE [LARGE SCALE GENOMIC DNA]</scope>
    <source>
        <strain evidence="2 3">MDA3139</strain>
    </source>
</reference>
<dbReference type="GO" id="GO:0016779">
    <property type="term" value="F:nucleotidyltransferase activity"/>
    <property type="evidence" value="ECO:0007669"/>
    <property type="project" value="InterPro"/>
</dbReference>
<dbReference type="OrthoDB" id="4540855at2"/>
<organism evidence="2 3">
    <name type="scientific">Nocardia nova</name>
    <dbReference type="NCBI Taxonomy" id="37330"/>
    <lineage>
        <taxon>Bacteria</taxon>
        <taxon>Bacillati</taxon>
        <taxon>Actinomycetota</taxon>
        <taxon>Actinomycetes</taxon>
        <taxon>Mycobacteriales</taxon>
        <taxon>Nocardiaceae</taxon>
        <taxon>Nocardia</taxon>
    </lineage>
</organism>
<dbReference type="EMBL" id="PSZC01000029">
    <property type="protein sequence ID" value="PPJ34658.1"/>
    <property type="molecule type" value="Genomic_DNA"/>
</dbReference>
<sequence length="235" mass="25330">MSILAAVEQACRIRGDYVGRQGYGLVYGSHAAGTGTPTSDLDLVLIGPEQLPATRMGQLIAEVCALHHRFGLTLDTEVAYETKLFATFDDVHNAVALRCFDRDDGTIRAVPVVAEPEFLNSHRFGARLLLNALTSPHIFLGGNTTRYRVHQQEAEAALARLALALVPDTVVSMADISRAVVCCASAAGKDFLGYDDGAHLRSTLARGLGELMAEGFISDIDGTHIRKPTDRPQEI</sequence>
<dbReference type="InterPro" id="IPR002934">
    <property type="entry name" value="Polymerase_NTP_transf_dom"/>
</dbReference>
<evidence type="ECO:0000259" key="1">
    <source>
        <dbReference type="Pfam" id="PF01909"/>
    </source>
</evidence>
<gene>
    <name evidence="2" type="ORF">C5E45_29640</name>
</gene>
<evidence type="ECO:0000313" key="2">
    <source>
        <dbReference type="EMBL" id="PPJ34658.1"/>
    </source>
</evidence>
<comment type="caution">
    <text evidence="2">The sequence shown here is derived from an EMBL/GenBank/DDBJ whole genome shotgun (WGS) entry which is preliminary data.</text>
</comment>
<dbReference type="SUPFAM" id="SSF81301">
    <property type="entry name" value="Nucleotidyltransferase"/>
    <property type="match status" value="1"/>
</dbReference>
<proteinExistence type="predicted"/>
<protein>
    <recommendedName>
        <fullName evidence="1">Polymerase nucleotidyl transferase domain-containing protein</fullName>
    </recommendedName>
</protein>
<dbReference type="AlphaFoldDB" id="A0A2S6AHE3"/>
<dbReference type="Gene3D" id="3.30.460.10">
    <property type="entry name" value="Beta Polymerase, domain 2"/>
    <property type="match status" value="1"/>
</dbReference>
<dbReference type="InterPro" id="IPR043519">
    <property type="entry name" value="NT_sf"/>
</dbReference>
<evidence type="ECO:0000313" key="3">
    <source>
        <dbReference type="Proteomes" id="UP000239874"/>
    </source>
</evidence>
<name>A0A2S6AHE3_9NOCA</name>